<feature type="transmembrane region" description="Helical" evidence="1">
    <location>
        <begin position="39"/>
        <end position="60"/>
    </location>
</feature>
<dbReference type="Proteomes" id="UP000652567">
    <property type="component" value="Unassembled WGS sequence"/>
</dbReference>
<dbReference type="RefSeq" id="WP_193910839.1">
    <property type="nucleotide sequence ID" value="NZ_PRDL01000001.1"/>
</dbReference>
<feature type="transmembrane region" description="Helical" evidence="1">
    <location>
        <begin position="69"/>
        <end position="88"/>
    </location>
</feature>
<dbReference type="InterPro" id="IPR037185">
    <property type="entry name" value="EmrE-like"/>
</dbReference>
<gene>
    <name evidence="2" type="ORF">C4F51_14205</name>
</gene>
<keyword evidence="3" id="KW-1185">Reference proteome</keyword>
<evidence type="ECO:0000313" key="2">
    <source>
        <dbReference type="EMBL" id="MBE8718344.1"/>
    </source>
</evidence>
<keyword evidence="1" id="KW-0812">Transmembrane</keyword>
<proteinExistence type="predicted"/>
<dbReference type="AlphaFoldDB" id="A0A928V8B1"/>
<reference evidence="2" key="1">
    <citation type="submission" date="2018-07" db="EMBL/GenBank/DDBJ databases">
        <title>Genome assembly of strain Ka43.</title>
        <authorList>
            <person name="Kukolya J."/>
            <person name="Nagy I."/>
            <person name="Horvath B."/>
            <person name="Toth A."/>
        </authorList>
    </citation>
    <scope>NUCLEOTIDE SEQUENCE</scope>
    <source>
        <strain evidence="2">KB43</strain>
    </source>
</reference>
<protein>
    <submittedName>
        <fullName evidence="2">4-amino-4-deoxy-L-arabinose-phospho-UDP flippase</fullName>
    </submittedName>
</protein>
<dbReference type="Gene3D" id="1.10.3730.20">
    <property type="match status" value="1"/>
</dbReference>
<keyword evidence="1" id="KW-1133">Transmembrane helix</keyword>
<dbReference type="EMBL" id="PRDL01000001">
    <property type="protein sequence ID" value="MBE8718344.1"/>
    <property type="molecule type" value="Genomic_DNA"/>
</dbReference>
<evidence type="ECO:0000313" key="3">
    <source>
        <dbReference type="Proteomes" id="UP000652567"/>
    </source>
</evidence>
<keyword evidence="1" id="KW-0472">Membrane</keyword>
<feature type="transmembrane region" description="Helical" evidence="1">
    <location>
        <begin position="94"/>
        <end position="111"/>
    </location>
</feature>
<dbReference type="SUPFAM" id="SSF103481">
    <property type="entry name" value="Multidrug resistance efflux transporter EmrE"/>
    <property type="match status" value="1"/>
</dbReference>
<sequence>MWVQLVAIFCVVGIVIGQLLFKLGANAWASSGSFFSIKTLTVLATAMALYGLTSLAWVWVLQKADLGKVYPYMALAFILVPLGSYLLFAEKFQSQYIIGVCFIAIGIVLTVKS</sequence>
<organism evidence="2 3">
    <name type="scientific">Cellvibrio polysaccharolyticus</name>
    <dbReference type="NCBI Taxonomy" id="2082724"/>
    <lineage>
        <taxon>Bacteria</taxon>
        <taxon>Pseudomonadati</taxon>
        <taxon>Pseudomonadota</taxon>
        <taxon>Gammaproteobacteria</taxon>
        <taxon>Cellvibrionales</taxon>
        <taxon>Cellvibrionaceae</taxon>
        <taxon>Cellvibrio</taxon>
    </lineage>
</organism>
<evidence type="ECO:0000256" key="1">
    <source>
        <dbReference type="SAM" id="Phobius"/>
    </source>
</evidence>
<comment type="caution">
    <text evidence="2">The sequence shown here is derived from an EMBL/GenBank/DDBJ whole genome shotgun (WGS) entry which is preliminary data.</text>
</comment>
<name>A0A928V8B1_9GAMM</name>
<accession>A0A928V8B1</accession>